<evidence type="ECO:0000256" key="4">
    <source>
        <dbReference type="ARBA" id="ARBA00022881"/>
    </source>
</evidence>
<evidence type="ECO:0000256" key="1">
    <source>
        <dbReference type="ARBA" id="ARBA00022763"/>
    </source>
</evidence>
<dbReference type="InterPro" id="IPR000305">
    <property type="entry name" value="GIY-YIG_endonuc"/>
</dbReference>
<name>A0A1H3MZ28_9PROT</name>
<feature type="non-terminal residue" evidence="11">
    <location>
        <position position="295"/>
    </location>
</feature>
<dbReference type="GO" id="GO:0009432">
    <property type="term" value="P:SOS response"/>
    <property type="evidence" value="ECO:0007669"/>
    <property type="project" value="UniProtKB-KW"/>
</dbReference>
<keyword evidence="4" id="KW-0267">Excision nuclease</keyword>
<dbReference type="STRING" id="44576.SAMN05421881_106616"/>
<evidence type="ECO:0000256" key="6">
    <source>
        <dbReference type="ARBA" id="ARBA00023236"/>
    </source>
</evidence>
<keyword evidence="5" id="KW-0234">DNA repair</keyword>
<dbReference type="SMART" id="SM00465">
    <property type="entry name" value="GIYc"/>
    <property type="match status" value="1"/>
</dbReference>
<dbReference type="Gene3D" id="3.40.1440.10">
    <property type="entry name" value="GIY-YIG endonuclease"/>
    <property type="match status" value="1"/>
</dbReference>
<evidence type="ECO:0000256" key="2">
    <source>
        <dbReference type="ARBA" id="ARBA00022769"/>
    </source>
</evidence>
<dbReference type="EMBL" id="FNOY01000066">
    <property type="protein sequence ID" value="SDY81856.1"/>
    <property type="molecule type" value="Genomic_DNA"/>
</dbReference>
<dbReference type="InterPro" id="IPR050066">
    <property type="entry name" value="UvrABC_protein_C"/>
</dbReference>
<dbReference type="PROSITE" id="PS50164">
    <property type="entry name" value="GIY_YIG"/>
    <property type="match status" value="1"/>
</dbReference>
<evidence type="ECO:0000256" key="9">
    <source>
        <dbReference type="ARBA" id="ARBA00042732"/>
    </source>
</evidence>
<evidence type="ECO:0000256" key="8">
    <source>
        <dbReference type="ARBA" id="ARBA00042138"/>
    </source>
</evidence>
<dbReference type="PANTHER" id="PTHR30562">
    <property type="entry name" value="UVRC/OXIDOREDUCTASE"/>
    <property type="match status" value="1"/>
</dbReference>
<evidence type="ECO:0000313" key="11">
    <source>
        <dbReference type="EMBL" id="SDY81856.1"/>
    </source>
</evidence>
<evidence type="ECO:0000256" key="3">
    <source>
        <dbReference type="ARBA" id="ARBA00022801"/>
    </source>
</evidence>
<dbReference type="GO" id="GO:0016787">
    <property type="term" value="F:hydrolase activity"/>
    <property type="evidence" value="ECO:0007669"/>
    <property type="project" value="UniProtKB-KW"/>
</dbReference>
<keyword evidence="6" id="KW-0742">SOS response</keyword>
<dbReference type="PANTHER" id="PTHR30562:SF10">
    <property type="entry name" value="EXCINUCLEASE CHO"/>
    <property type="match status" value="1"/>
</dbReference>
<dbReference type="AlphaFoldDB" id="A0A1H3MZ28"/>
<dbReference type="GO" id="GO:0004518">
    <property type="term" value="F:nuclease activity"/>
    <property type="evidence" value="ECO:0007669"/>
    <property type="project" value="UniProtKB-KW"/>
</dbReference>
<evidence type="ECO:0000313" key="12">
    <source>
        <dbReference type="Proteomes" id="UP000198640"/>
    </source>
</evidence>
<reference evidence="11 12" key="1">
    <citation type="submission" date="2016-10" db="EMBL/GenBank/DDBJ databases">
        <authorList>
            <person name="de Groot N.N."/>
        </authorList>
    </citation>
    <scope>NUCLEOTIDE SEQUENCE [LARGE SCALE GENOMIC DNA]</scope>
    <source>
        <strain evidence="11 12">Nm1</strain>
    </source>
</reference>
<protein>
    <recommendedName>
        <fullName evidence="7">Excinuclease cho</fullName>
    </recommendedName>
    <alternativeName>
        <fullName evidence="9">Endonuclease cho</fullName>
    </alternativeName>
    <alternativeName>
        <fullName evidence="8">UvrC homolog protein</fullName>
    </alternativeName>
</protein>
<dbReference type="InterPro" id="IPR047296">
    <property type="entry name" value="GIY-YIG_UvrC_Cho"/>
</dbReference>
<dbReference type="GO" id="GO:0009380">
    <property type="term" value="C:excinuclease repair complex"/>
    <property type="evidence" value="ECO:0007669"/>
    <property type="project" value="TreeGrafter"/>
</dbReference>
<accession>A0A1H3MZ28</accession>
<dbReference type="InterPro" id="IPR035901">
    <property type="entry name" value="GIY-YIG_endonuc_sf"/>
</dbReference>
<evidence type="ECO:0000259" key="10">
    <source>
        <dbReference type="PROSITE" id="PS50164"/>
    </source>
</evidence>
<proteinExistence type="predicted"/>
<dbReference type="SUPFAM" id="SSF82771">
    <property type="entry name" value="GIY-YIG endonuclease"/>
    <property type="match status" value="1"/>
</dbReference>
<keyword evidence="3" id="KW-0378">Hydrolase</keyword>
<dbReference type="Proteomes" id="UP000198640">
    <property type="component" value="Unassembled WGS sequence"/>
</dbReference>
<keyword evidence="1" id="KW-0227">DNA damage</keyword>
<dbReference type="GO" id="GO:0006289">
    <property type="term" value="P:nucleotide-excision repair"/>
    <property type="evidence" value="ECO:0007669"/>
    <property type="project" value="InterPro"/>
</dbReference>
<keyword evidence="12" id="KW-1185">Reference proteome</keyword>
<evidence type="ECO:0000256" key="5">
    <source>
        <dbReference type="ARBA" id="ARBA00023204"/>
    </source>
</evidence>
<gene>
    <name evidence="11" type="ORF">SAMN05421881_106616</name>
</gene>
<feature type="domain" description="GIY-YIG" evidence="10">
    <location>
        <begin position="26"/>
        <end position="100"/>
    </location>
</feature>
<evidence type="ECO:0000256" key="7">
    <source>
        <dbReference type="ARBA" id="ARBA00040756"/>
    </source>
</evidence>
<dbReference type="CDD" id="cd10434">
    <property type="entry name" value="GIY-YIG_UvrC_Cho"/>
    <property type="match status" value="1"/>
</dbReference>
<sequence length="295" mass="34325">MPRINSSTIPYVYPSHLKPLLDNLPRCHGVYLFFGRTELPLYIGKSISIRSRVMDHCRNPDEASLLRQIIRIEYQLTAGEIGALLLESALIKQYLPIYNKRLRRTRTLCCWHWQDGKLYLKNMNEVDMARTDNLFGLFRSGRSARDTLIQLADTNRLCLAILGLEKSTKGRPCFRSMIRLCSGACCGKESIDDHTARVITALEGVRLQKWPFDGAICIRENHTELEQYHVIKNWYYLGSVETIQMAQKLNKPAPHLDLDTYKIWLVSRICGRHPVQVARQVHDIMRFLRHERFEI</sequence>
<keyword evidence="2" id="KW-0228">DNA excision</keyword>
<organism evidence="11 12">
    <name type="scientific">Nitrosomonas halophila</name>
    <dbReference type="NCBI Taxonomy" id="44576"/>
    <lineage>
        <taxon>Bacteria</taxon>
        <taxon>Pseudomonadati</taxon>
        <taxon>Pseudomonadota</taxon>
        <taxon>Betaproteobacteria</taxon>
        <taxon>Nitrosomonadales</taxon>
        <taxon>Nitrosomonadaceae</taxon>
        <taxon>Nitrosomonas</taxon>
    </lineage>
</organism>